<dbReference type="Pfam" id="PF00890">
    <property type="entry name" value="FAD_binding_2"/>
    <property type="match status" value="1"/>
</dbReference>
<evidence type="ECO:0000256" key="1">
    <source>
        <dbReference type="ARBA" id="ARBA00001974"/>
    </source>
</evidence>
<dbReference type="Proteomes" id="UP000302218">
    <property type="component" value="Chromosome"/>
</dbReference>
<dbReference type="InterPro" id="IPR037099">
    <property type="entry name" value="Fum_R/Succ_DH_flav-like_C_sf"/>
</dbReference>
<dbReference type="Gene3D" id="1.20.58.100">
    <property type="entry name" value="Fumarate reductase/succinate dehydrogenase flavoprotein-like, C-terminal domain"/>
    <property type="match status" value="1"/>
</dbReference>
<evidence type="ECO:0000256" key="5">
    <source>
        <dbReference type="ARBA" id="ARBA00022630"/>
    </source>
</evidence>
<accession>A0A4P8WKV0</accession>
<evidence type="ECO:0000313" key="12">
    <source>
        <dbReference type="Proteomes" id="UP000302218"/>
    </source>
</evidence>
<dbReference type="FunFam" id="3.90.700.10:FF:000002">
    <property type="entry name" value="L-aspartate oxidase"/>
    <property type="match status" value="1"/>
</dbReference>
<dbReference type="GeneID" id="40266973"/>
<evidence type="ECO:0000256" key="9">
    <source>
        <dbReference type="SAM" id="MobiDB-lite"/>
    </source>
</evidence>
<dbReference type="Gene3D" id="3.90.700.10">
    <property type="entry name" value="Succinate dehydrogenase/fumarate reductase flavoprotein, catalytic domain"/>
    <property type="match status" value="1"/>
</dbReference>
<dbReference type="InterPro" id="IPR027477">
    <property type="entry name" value="Succ_DH/fumarate_Rdtase_cat_sf"/>
</dbReference>
<comment type="pathway">
    <text evidence="2">Cofactor biosynthesis; NAD(+) biosynthesis; iminoaspartate from L-aspartate (oxidase route): step 1/1.</text>
</comment>
<dbReference type="SUPFAM" id="SSF51905">
    <property type="entry name" value="FAD/NAD(P)-binding domain"/>
    <property type="match status" value="1"/>
</dbReference>
<keyword evidence="8" id="KW-0560">Oxidoreductase</keyword>
<dbReference type="InterPro" id="IPR005288">
    <property type="entry name" value="NadB"/>
</dbReference>
<evidence type="ECO:0000256" key="3">
    <source>
        <dbReference type="ARBA" id="ARBA00008562"/>
    </source>
</evidence>
<dbReference type="UniPathway" id="UPA00253">
    <property type="reaction ID" value="UER00326"/>
</dbReference>
<keyword evidence="5" id="KW-0285">Flavoprotein</keyword>
<name>A0A4P8WKV0_9EURY</name>
<keyword evidence="7" id="KW-0274">FAD</keyword>
<organism evidence="11 12">
    <name type="scientific">Natrinema versiforme</name>
    <dbReference type="NCBI Taxonomy" id="88724"/>
    <lineage>
        <taxon>Archaea</taxon>
        <taxon>Methanobacteriati</taxon>
        <taxon>Methanobacteriota</taxon>
        <taxon>Stenosarchaea group</taxon>
        <taxon>Halobacteria</taxon>
        <taxon>Halobacteriales</taxon>
        <taxon>Natrialbaceae</taxon>
        <taxon>Natrinema</taxon>
    </lineage>
</organism>
<keyword evidence="6" id="KW-0662">Pyridine nucleotide biosynthesis</keyword>
<dbReference type="EMBL" id="CP040330">
    <property type="protein sequence ID" value="QCS43925.1"/>
    <property type="molecule type" value="Genomic_DNA"/>
</dbReference>
<dbReference type="SUPFAM" id="SSF46977">
    <property type="entry name" value="Succinate dehydrogenase/fumarate reductase flavoprotein C-terminal domain"/>
    <property type="match status" value="1"/>
</dbReference>
<protein>
    <recommendedName>
        <fullName evidence="4">L-aspartate oxidase</fullName>
        <ecNumber evidence="4">1.4.3.16</ecNumber>
    </recommendedName>
</protein>
<feature type="compositionally biased region" description="Basic and acidic residues" evidence="9">
    <location>
        <begin position="178"/>
        <end position="188"/>
    </location>
</feature>
<dbReference type="AlphaFoldDB" id="A0A4P8WKV0"/>
<dbReference type="KEGG" id="nvr:FEJ81_16830"/>
<gene>
    <name evidence="11" type="ORF">FEJ81_16830</name>
</gene>
<comment type="cofactor">
    <cofactor evidence="1">
        <name>FAD</name>
        <dbReference type="ChEBI" id="CHEBI:57692"/>
    </cofactor>
</comment>
<evidence type="ECO:0000256" key="4">
    <source>
        <dbReference type="ARBA" id="ARBA00012173"/>
    </source>
</evidence>
<dbReference type="InterPro" id="IPR036188">
    <property type="entry name" value="FAD/NAD-bd_sf"/>
</dbReference>
<dbReference type="InterPro" id="IPR003953">
    <property type="entry name" value="FAD-dep_OxRdtase_2_FAD-bd"/>
</dbReference>
<dbReference type="PRINTS" id="PR00411">
    <property type="entry name" value="PNDRDTASEI"/>
</dbReference>
<dbReference type="RefSeq" id="WP_138246375.1">
    <property type="nucleotide sequence ID" value="NZ_CP040330.1"/>
</dbReference>
<dbReference type="GO" id="GO:0009435">
    <property type="term" value="P:NAD+ biosynthetic process"/>
    <property type="evidence" value="ECO:0007669"/>
    <property type="project" value="UniProtKB-UniPathway"/>
</dbReference>
<evidence type="ECO:0000256" key="2">
    <source>
        <dbReference type="ARBA" id="ARBA00004950"/>
    </source>
</evidence>
<dbReference type="SUPFAM" id="SSF56425">
    <property type="entry name" value="Succinate dehydrogenase/fumarate reductase flavoprotein, catalytic domain"/>
    <property type="match status" value="1"/>
</dbReference>
<dbReference type="GO" id="GO:0008734">
    <property type="term" value="F:L-aspartate oxidase activity"/>
    <property type="evidence" value="ECO:0007669"/>
    <property type="project" value="UniProtKB-EC"/>
</dbReference>
<feature type="domain" description="FAD-dependent oxidoreductase 2 FAD-binding" evidence="10">
    <location>
        <begin position="18"/>
        <end position="395"/>
    </location>
</feature>
<evidence type="ECO:0000256" key="7">
    <source>
        <dbReference type="ARBA" id="ARBA00022827"/>
    </source>
</evidence>
<evidence type="ECO:0000256" key="6">
    <source>
        <dbReference type="ARBA" id="ARBA00022642"/>
    </source>
</evidence>
<dbReference type="Gene3D" id="3.50.50.60">
    <property type="entry name" value="FAD/NAD(P)-binding domain"/>
    <property type="match status" value="1"/>
</dbReference>
<evidence type="ECO:0000259" key="10">
    <source>
        <dbReference type="Pfam" id="PF00890"/>
    </source>
</evidence>
<evidence type="ECO:0000256" key="8">
    <source>
        <dbReference type="ARBA" id="ARBA00023002"/>
    </source>
</evidence>
<dbReference type="PANTHER" id="PTHR42716:SF2">
    <property type="entry name" value="L-ASPARTATE OXIDASE, CHLOROPLASTIC"/>
    <property type="match status" value="1"/>
</dbReference>
<comment type="similarity">
    <text evidence="3">Belongs to the FAD-dependent oxidoreductase 2 family. NadB subfamily.</text>
</comment>
<dbReference type="PANTHER" id="PTHR42716">
    <property type="entry name" value="L-ASPARTATE OXIDASE"/>
    <property type="match status" value="1"/>
</dbReference>
<dbReference type="OrthoDB" id="305271at2157"/>
<reference evidence="12" key="1">
    <citation type="submission" date="2019-05" db="EMBL/GenBank/DDBJ databases">
        <title>Genome sequence and methylation pattern of the halophilic Archaeon Natrinema versiforme BOL5-4.</title>
        <authorList>
            <person name="DasSarma P."/>
            <person name="Anton B.P."/>
            <person name="DasSarma S.L."/>
            <person name="Martinez F.L."/>
            <person name="Guzman D."/>
            <person name="Roberts R.J."/>
            <person name="DasSarma S."/>
        </authorList>
    </citation>
    <scope>NUCLEOTIDE SEQUENCE [LARGE SCALE GENOMIC DNA]</scope>
    <source>
        <strain evidence="12">BOL5-4</strain>
    </source>
</reference>
<dbReference type="PRINTS" id="PR00368">
    <property type="entry name" value="FADPNR"/>
</dbReference>
<dbReference type="EC" id="1.4.3.16" evidence="4"/>
<sequence>MTETTTGTETTTDGERADVLVVGSGIAGCAAALAAARAGADVCLLTKATKPDDASTDWAQGGISTTRGNPDSLKADIIDASDGTADPEAVETLVENADEAVEDVLVDTLGVDFDEGEDGSFDYTREAAHSEHRILHVDAATGTHILRPFLNHVDDHERIEVRQDTAALELITAEGRVHGVVSDREGPRPSDSSSGRRPREKPVGHPIYAGATVLATGGIGALYGRSTNPEDATGDGIAMAALAGADVADMEFVQFHPTAYAGEDPFLLSEALRGEGAVLRNSDGERFMDEYHPQGDLAPRDVVARAVDTEREETGAVVLDVSSLEFDSAYPGIAEKCRDRGIEGDAIPVAPCEHFLCGGIDVDDRGRTSLDRLYAVGECARTGVHGANRLASTSLLEGLVWGLRAGTDATGFEPEIVEAPELRDSDPALPDRFAAEKFTRLTRTMDDYLGLERDPDEIARASAVLRRLKGEVDAYVRTRTARDLYELRNASVVALLIARAASENTESVGCHYVATERDESTAEPTADD</sequence>
<evidence type="ECO:0000313" key="11">
    <source>
        <dbReference type="EMBL" id="QCS43925.1"/>
    </source>
</evidence>
<feature type="region of interest" description="Disordered" evidence="9">
    <location>
        <begin position="178"/>
        <end position="207"/>
    </location>
</feature>
<proteinExistence type="inferred from homology"/>